<gene>
    <name evidence="2" type="ORF">IMCC3135_10050</name>
</gene>
<dbReference type="AlphaFoldDB" id="A0A2Z2NY81"/>
<accession>A0A2Z2NY81</accession>
<feature type="compositionally biased region" description="Basic residues" evidence="1">
    <location>
        <begin position="12"/>
        <end position="30"/>
    </location>
</feature>
<reference evidence="2 3" key="1">
    <citation type="submission" date="2016-12" db="EMBL/GenBank/DDBJ databases">
        <authorList>
            <person name="Song W.-J."/>
            <person name="Kurnit D.M."/>
        </authorList>
    </citation>
    <scope>NUCLEOTIDE SEQUENCE [LARGE SCALE GENOMIC DNA]</scope>
    <source>
        <strain evidence="2 3">IMCC3135</strain>
    </source>
</reference>
<dbReference type="Proteomes" id="UP000250079">
    <property type="component" value="Chromosome"/>
</dbReference>
<evidence type="ECO:0000313" key="2">
    <source>
        <dbReference type="EMBL" id="ASJ72104.1"/>
    </source>
</evidence>
<evidence type="ECO:0000313" key="3">
    <source>
        <dbReference type="Proteomes" id="UP000250079"/>
    </source>
</evidence>
<dbReference type="EMBL" id="CP018632">
    <property type="protein sequence ID" value="ASJ72104.1"/>
    <property type="molecule type" value="Genomic_DNA"/>
</dbReference>
<name>A0A2Z2NY81_9GAMM</name>
<dbReference type="RefSeq" id="WP_088917454.1">
    <property type="nucleotide sequence ID" value="NZ_CP018632.1"/>
</dbReference>
<evidence type="ECO:0000256" key="1">
    <source>
        <dbReference type="SAM" id="MobiDB-lite"/>
    </source>
</evidence>
<organism evidence="2 3">
    <name type="scientific">Granulosicoccus antarcticus IMCC3135</name>
    <dbReference type="NCBI Taxonomy" id="1192854"/>
    <lineage>
        <taxon>Bacteria</taxon>
        <taxon>Pseudomonadati</taxon>
        <taxon>Pseudomonadota</taxon>
        <taxon>Gammaproteobacteria</taxon>
        <taxon>Chromatiales</taxon>
        <taxon>Granulosicoccaceae</taxon>
        <taxon>Granulosicoccus</taxon>
    </lineage>
</organism>
<dbReference type="KEGG" id="gai:IMCC3135_10050"/>
<protein>
    <submittedName>
        <fullName evidence="2">Uncharacterized protein</fullName>
    </submittedName>
</protein>
<proteinExistence type="predicted"/>
<sequence length="153" mass="16765">MVVNKNKSLASTKKRASKKKVATKASSKKKNTNKTLKWDVPGYAKATLFFKSPRTKVYVELSPTFDGSHSVDALIGDEVTEDDILDIEGFDSVLLSTDPKQRFVNVLLVNWSGQDVDVDLAFMFVGTNTESGAKYTFSISSNDSFSTSIPVAI</sequence>
<feature type="region of interest" description="Disordered" evidence="1">
    <location>
        <begin position="1"/>
        <end position="30"/>
    </location>
</feature>
<keyword evidence="3" id="KW-1185">Reference proteome</keyword>